<dbReference type="EMBL" id="CAUYUJ010018459">
    <property type="protein sequence ID" value="CAK0883751.1"/>
    <property type="molecule type" value="Genomic_DNA"/>
</dbReference>
<dbReference type="Gene3D" id="2.60.120.920">
    <property type="match status" value="1"/>
</dbReference>
<evidence type="ECO:0000313" key="4">
    <source>
        <dbReference type="Proteomes" id="UP001189429"/>
    </source>
</evidence>
<proteinExistence type="predicted"/>
<evidence type="ECO:0000259" key="2">
    <source>
        <dbReference type="Pfam" id="PF07177"/>
    </source>
</evidence>
<feature type="region of interest" description="Disordered" evidence="1">
    <location>
        <begin position="76"/>
        <end position="104"/>
    </location>
</feature>
<dbReference type="InterPro" id="IPR043136">
    <property type="entry name" value="B30.2/SPRY_sf"/>
</dbReference>
<evidence type="ECO:0000256" key="1">
    <source>
        <dbReference type="SAM" id="MobiDB-lite"/>
    </source>
</evidence>
<reference evidence="3" key="1">
    <citation type="submission" date="2023-10" db="EMBL/GenBank/DDBJ databases">
        <authorList>
            <person name="Chen Y."/>
            <person name="Shah S."/>
            <person name="Dougan E. K."/>
            <person name="Thang M."/>
            <person name="Chan C."/>
        </authorList>
    </citation>
    <scope>NUCLEOTIDE SEQUENCE [LARGE SCALE GENOMIC DNA]</scope>
</reference>
<name>A0ABN9WBT3_9DINO</name>
<feature type="domain" description="NHR" evidence="2">
    <location>
        <begin position="357"/>
        <end position="467"/>
    </location>
</feature>
<protein>
    <recommendedName>
        <fullName evidence="2">NHR domain-containing protein</fullName>
    </recommendedName>
</protein>
<keyword evidence="4" id="KW-1185">Reference proteome</keyword>
<evidence type="ECO:0000313" key="3">
    <source>
        <dbReference type="EMBL" id="CAK0883751.1"/>
    </source>
</evidence>
<dbReference type="Pfam" id="PF07177">
    <property type="entry name" value="Neuralized"/>
    <property type="match status" value="1"/>
</dbReference>
<feature type="compositionally biased region" description="Basic and acidic residues" evidence="1">
    <location>
        <begin position="95"/>
        <end position="104"/>
    </location>
</feature>
<organism evidence="3 4">
    <name type="scientific">Prorocentrum cordatum</name>
    <dbReference type="NCBI Taxonomy" id="2364126"/>
    <lineage>
        <taxon>Eukaryota</taxon>
        <taxon>Sar</taxon>
        <taxon>Alveolata</taxon>
        <taxon>Dinophyceae</taxon>
        <taxon>Prorocentrales</taxon>
        <taxon>Prorocentraceae</taxon>
        <taxon>Prorocentrum</taxon>
    </lineage>
</organism>
<comment type="caution">
    <text evidence="3">The sequence shown here is derived from an EMBL/GenBank/DDBJ whole genome shotgun (WGS) entry which is preliminary data.</text>
</comment>
<gene>
    <name evidence="3" type="ORF">PCOR1329_LOCUS65883</name>
</gene>
<dbReference type="Proteomes" id="UP001189429">
    <property type="component" value="Unassembled WGS sequence"/>
</dbReference>
<accession>A0ABN9WBT3</accession>
<sequence length="476" mass="50490">MASPAELFEGSQRIFGRQVSTDGALGSSRGAEGGPRAAAAAGSPLLPRGLPLVGFLRHAPPRELHDLLGSLLWRRSPPAGEATGPAGDSGGHDPSAGKRDRPRACADRLPRASPYVGSQRHAPPSPKLCFSVSPPAVQPLLLAARALPVGEPLVAPLRGRVGEGQSEAVHCLLPPLLLQPGSAGARSGGCPPWRVPEEVWTAALRFVVDVPAIGRLSAVSPDFERALRREEAWRGRTVRVPPASLAGLAPVFAKWLAAWRCVERLVVPRSSQLLAEVALRAPELPIEVAWRFDRHLKGDGVEVLLSGLAARRISDEELVVLGDAPLPCGPGRQPYLEVRLDERSEQGAADGDGLNDFGLGVTACDPEELREIGSVADEVPKSWVVDFTQSSVVLSVNNHNAAKGRGVSAAELRQGDRVGLRVMPDAIEVFVNGALRERLKPCPEERVPEGVSLFPVLDLYGLSTQISRTDADGPAS</sequence>
<feature type="compositionally biased region" description="Low complexity" evidence="1">
    <location>
        <begin position="26"/>
        <end position="43"/>
    </location>
</feature>
<dbReference type="InterPro" id="IPR006573">
    <property type="entry name" value="NHR_dom"/>
</dbReference>
<feature type="region of interest" description="Disordered" evidence="1">
    <location>
        <begin position="1"/>
        <end position="43"/>
    </location>
</feature>